<evidence type="ECO:0000313" key="2">
    <source>
        <dbReference type="EMBL" id="CAG7717631.1"/>
    </source>
</evidence>
<name>A0A8J2NLN6_9HEXA</name>
<evidence type="ECO:0000313" key="3">
    <source>
        <dbReference type="Proteomes" id="UP000708208"/>
    </source>
</evidence>
<proteinExistence type="predicted"/>
<organism evidence="2 3">
    <name type="scientific">Allacma fusca</name>
    <dbReference type="NCBI Taxonomy" id="39272"/>
    <lineage>
        <taxon>Eukaryota</taxon>
        <taxon>Metazoa</taxon>
        <taxon>Ecdysozoa</taxon>
        <taxon>Arthropoda</taxon>
        <taxon>Hexapoda</taxon>
        <taxon>Collembola</taxon>
        <taxon>Symphypleona</taxon>
        <taxon>Sminthuridae</taxon>
        <taxon>Allacma</taxon>
    </lineage>
</organism>
<gene>
    <name evidence="2" type="ORF">AFUS01_LOCUS7075</name>
</gene>
<dbReference type="EMBL" id="CAJVCH010047322">
    <property type="protein sequence ID" value="CAG7717631.1"/>
    <property type="molecule type" value="Genomic_DNA"/>
</dbReference>
<protein>
    <submittedName>
        <fullName evidence="2">Uncharacterized protein</fullName>
    </submittedName>
</protein>
<keyword evidence="3" id="KW-1185">Reference proteome</keyword>
<accession>A0A8J2NLN6</accession>
<dbReference type="Proteomes" id="UP000708208">
    <property type="component" value="Unassembled WGS sequence"/>
</dbReference>
<dbReference type="AlphaFoldDB" id="A0A8J2NLN6"/>
<feature type="chain" id="PRO_5035292567" evidence="1">
    <location>
        <begin position="23"/>
        <end position="127"/>
    </location>
</feature>
<reference evidence="2" key="1">
    <citation type="submission" date="2021-06" db="EMBL/GenBank/DDBJ databases">
        <authorList>
            <person name="Hodson N. C."/>
            <person name="Mongue J. A."/>
            <person name="Jaron S. K."/>
        </authorList>
    </citation>
    <scope>NUCLEOTIDE SEQUENCE</scope>
</reference>
<feature type="signal peptide" evidence="1">
    <location>
        <begin position="1"/>
        <end position="22"/>
    </location>
</feature>
<evidence type="ECO:0000256" key="1">
    <source>
        <dbReference type="SAM" id="SignalP"/>
    </source>
</evidence>
<sequence length="127" mass="13720">MQAKISILIVVLVLALLGLLEMNGCGMFRVKHKTRWNEVSRPRTHKASVWEDVGTKPALAHDNFRGDGQAAAGGVALGSVLAGGDVISTVIKADNEAKNDNEILDKKIAYEEGVRKTEEEQTGSTDF</sequence>
<keyword evidence="1" id="KW-0732">Signal</keyword>
<comment type="caution">
    <text evidence="2">The sequence shown here is derived from an EMBL/GenBank/DDBJ whole genome shotgun (WGS) entry which is preliminary data.</text>
</comment>